<dbReference type="KEGG" id="scm:SCHCO_02499286"/>
<protein>
    <submittedName>
        <fullName evidence="2">Uncharacterized protein</fullName>
    </submittedName>
</protein>
<gene>
    <name evidence="2" type="ORF">SCHCODRAFT_103226</name>
</gene>
<feature type="compositionally biased region" description="Polar residues" evidence="1">
    <location>
        <begin position="128"/>
        <end position="147"/>
    </location>
</feature>
<keyword evidence="3" id="KW-1185">Reference proteome</keyword>
<feature type="region of interest" description="Disordered" evidence="1">
    <location>
        <begin position="59"/>
        <end position="184"/>
    </location>
</feature>
<feature type="region of interest" description="Disordered" evidence="1">
    <location>
        <begin position="1"/>
        <end position="30"/>
    </location>
</feature>
<dbReference type="AlphaFoldDB" id="D8PKY6"/>
<accession>D8PKY6</accession>
<feature type="compositionally biased region" description="Basic and acidic residues" evidence="1">
    <location>
        <begin position="109"/>
        <end position="121"/>
    </location>
</feature>
<dbReference type="Proteomes" id="UP000007431">
    <property type="component" value="Unassembled WGS sequence"/>
</dbReference>
<organism evidence="3">
    <name type="scientific">Schizophyllum commune (strain H4-8 / FGSC 9210)</name>
    <name type="common">Split gill fungus</name>
    <dbReference type="NCBI Taxonomy" id="578458"/>
    <lineage>
        <taxon>Eukaryota</taxon>
        <taxon>Fungi</taxon>
        <taxon>Dikarya</taxon>
        <taxon>Basidiomycota</taxon>
        <taxon>Agaricomycotina</taxon>
        <taxon>Agaricomycetes</taxon>
        <taxon>Agaricomycetidae</taxon>
        <taxon>Agaricales</taxon>
        <taxon>Schizophyllaceae</taxon>
        <taxon>Schizophyllum</taxon>
    </lineage>
</organism>
<feature type="non-terminal residue" evidence="2">
    <location>
        <position position="184"/>
    </location>
</feature>
<proteinExistence type="predicted"/>
<reference evidence="2 3" key="1">
    <citation type="journal article" date="2010" name="Nat. Biotechnol.">
        <title>Genome sequence of the model mushroom Schizophyllum commune.</title>
        <authorList>
            <person name="Ohm R.A."/>
            <person name="de Jong J.F."/>
            <person name="Lugones L.G."/>
            <person name="Aerts A."/>
            <person name="Kothe E."/>
            <person name="Stajich J.E."/>
            <person name="de Vries R.P."/>
            <person name="Record E."/>
            <person name="Levasseur A."/>
            <person name="Baker S.E."/>
            <person name="Bartholomew K.A."/>
            <person name="Coutinho P.M."/>
            <person name="Erdmann S."/>
            <person name="Fowler T.J."/>
            <person name="Gathman A.C."/>
            <person name="Lombard V."/>
            <person name="Henrissat B."/>
            <person name="Knabe N."/>
            <person name="Kuees U."/>
            <person name="Lilly W.W."/>
            <person name="Lindquist E."/>
            <person name="Lucas S."/>
            <person name="Magnuson J.K."/>
            <person name="Piumi F."/>
            <person name="Raudaskoski M."/>
            <person name="Salamov A."/>
            <person name="Schmutz J."/>
            <person name="Schwarze F.W.M.R."/>
            <person name="vanKuyk P.A."/>
            <person name="Horton J.S."/>
            <person name="Grigoriev I.V."/>
            <person name="Woesten H.A.B."/>
        </authorList>
    </citation>
    <scope>NUCLEOTIDE SEQUENCE [LARGE SCALE GENOMIC DNA]</scope>
    <source>
        <strain evidence="3">H4-8 / FGSC 9210</strain>
    </source>
</reference>
<dbReference type="OrthoDB" id="441210at2759"/>
<feature type="compositionally biased region" description="Polar residues" evidence="1">
    <location>
        <begin position="154"/>
        <end position="166"/>
    </location>
</feature>
<evidence type="ECO:0000313" key="3">
    <source>
        <dbReference type="Proteomes" id="UP000007431"/>
    </source>
</evidence>
<sequence length="184" mass="19870">MAAAAANAGREDYQHARQRNFGGNPGNSVNIEEVVGGMEASGIQRTPLVARTANAFAGRTQSAWMNQQPQAQPQQRHKPHRQSFVAQQDSGLGNASHPGNISYSGNVSDRSESMHDAESVREMLMPAQPQQPRHSMTHQGLSTNQAGSWGRAMSSATRPRMQSNAFPASASRPAGVFRPSRVPR</sequence>
<dbReference type="EMBL" id="GL377302">
    <property type="protein sequence ID" value="EFJ01981.1"/>
    <property type="molecule type" value="Genomic_DNA"/>
</dbReference>
<dbReference type="HOGENOM" id="CLU_1469023_0_0_1"/>
<dbReference type="GeneID" id="9588592"/>
<name>D8PKY6_SCHCM</name>
<dbReference type="VEuPathDB" id="FungiDB:SCHCODRAFT_02499286"/>
<evidence type="ECO:0000313" key="2">
    <source>
        <dbReference type="EMBL" id="EFJ01981.1"/>
    </source>
</evidence>
<dbReference type="InParanoid" id="D8PKY6"/>
<evidence type="ECO:0000256" key="1">
    <source>
        <dbReference type="SAM" id="MobiDB-lite"/>
    </source>
</evidence>
<feature type="compositionally biased region" description="Polar residues" evidence="1">
    <location>
        <begin position="84"/>
        <end position="108"/>
    </location>
</feature>
<dbReference type="RefSeq" id="XP_003036883.1">
    <property type="nucleotide sequence ID" value="XM_003036837.1"/>
</dbReference>